<dbReference type="Gene3D" id="3.40.30.10">
    <property type="entry name" value="Glutaredoxin"/>
    <property type="match status" value="1"/>
</dbReference>
<reference evidence="1" key="1">
    <citation type="submission" date="2020-02" db="EMBL/GenBank/DDBJ databases">
        <authorList>
            <person name="Meier V. D."/>
        </authorList>
    </citation>
    <scope>NUCLEOTIDE SEQUENCE</scope>
    <source>
        <strain evidence="1">AVDCRST_MAG93</strain>
    </source>
</reference>
<feature type="non-terminal residue" evidence="1">
    <location>
        <position position="58"/>
    </location>
</feature>
<dbReference type="AlphaFoldDB" id="A0A6J4NA71"/>
<name>A0A6J4NA71_9CHLR</name>
<gene>
    <name evidence="1" type="ORF">AVDCRST_MAG93-9232</name>
</gene>
<protein>
    <submittedName>
        <fullName evidence="1">Uncharacterized protein</fullName>
    </submittedName>
</protein>
<organism evidence="1">
    <name type="scientific">uncultured Chloroflexia bacterium</name>
    <dbReference type="NCBI Taxonomy" id="1672391"/>
    <lineage>
        <taxon>Bacteria</taxon>
        <taxon>Bacillati</taxon>
        <taxon>Chloroflexota</taxon>
        <taxon>Chloroflexia</taxon>
        <taxon>environmental samples</taxon>
    </lineage>
</organism>
<proteinExistence type="predicted"/>
<sequence>MWQHFYEQNRDKNFELVAVALETHGAAAARPWVERANATFPVLVDQHNLLGRLLDFKA</sequence>
<accession>A0A6J4NA71</accession>
<dbReference type="EMBL" id="CADCTR010003095">
    <property type="protein sequence ID" value="CAA9381872.1"/>
    <property type="molecule type" value="Genomic_DNA"/>
</dbReference>
<evidence type="ECO:0000313" key="1">
    <source>
        <dbReference type="EMBL" id="CAA9381872.1"/>
    </source>
</evidence>